<dbReference type="AlphaFoldDB" id="A0A7J8YIL7"/>
<evidence type="ECO:0000313" key="6">
    <source>
        <dbReference type="EMBL" id="MBA0699448.1"/>
    </source>
</evidence>
<dbReference type="SUPFAM" id="SSF48264">
    <property type="entry name" value="Cytochrome P450"/>
    <property type="match status" value="1"/>
</dbReference>
<sequence>MAKEIMKTNDIVFSNRTFRTSAKIITYECIDIFLSPYGNYWSNLRKFYTSKLLNATQ</sequence>
<gene>
    <name evidence="6" type="ORF">Goari_001083</name>
</gene>
<proteinExistence type="inferred from homology"/>
<evidence type="ECO:0000313" key="7">
    <source>
        <dbReference type="Proteomes" id="UP000593577"/>
    </source>
</evidence>
<evidence type="ECO:0000256" key="1">
    <source>
        <dbReference type="ARBA" id="ARBA00010617"/>
    </source>
</evidence>
<name>A0A7J8YIL7_GOSAI</name>
<evidence type="ECO:0008006" key="8">
    <source>
        <dbReference type="Google" id="ProtNLM"/>
    </source>
</evidence>
<keyword evidence="5" id="KW-0408">Iron</keyword>
<organism evidence="6 7">
    <name type="scientific">Gossypium aridum</name>
    <name type="common">American cotton</name>
    <name type="synonym">Erioxylum aridum</name>
    <dbReference type="NCBI Taxonomy" id="34290"/>
    <lineage>
        <taxon>Eukaryota</taxon>
        <taxon>Viridiplantae</taxon>
        <taxon>Streptophyta</taxon>
        <taxon>Embryophyta</taxon>
        <taxon>Tracheophyta</taxon>
        <taxon>Spermatophyta</taxon>
        <taxon>Magnoliopsida</taxon>
        <taxon>eudicotyledons</taxon>
        <taxon>Gunneridae</taxon>
        <taxon>Pentapetalae</taxon>
        <taxon>rosids</taxon>
        <taxon>malvids</taxon>
        <taxon>Malvales</taxon>
        <taxon>Malvaceae</taxon>
        <taxon>Malvoideae</taxon>
        <taxon>Gossypium</taxon>
    </lineage>
</organism>
<comment type="caution">
    <text evidence="6">The sequence shown here is derived from an EMBL/GenBank/DDBJ whole genome shotgun (WGS) entry which is preliminary data.</text>
</comment>
<dbReference type="GO" id="GO:0020037">
    <property type="term" value="F:heme binding"/>
    <property type="evidence" value="ECO:0007669"/>
    <property type="project" value="InterPro"/>
</dbReference>
<feature type="non-terminal residue" evidence="6">
    <location>
        <position position="57"/>
    </location>
</feature>
<evidence type="ECO:0000256" key="2">
    <source>
        <dbReference type="ARBA" id="ARBA00022617"/>
    </source>
</evidence>
<dbReference type="Gene3D" id="1.10.630.10">
    <property type="entry name" value="Cytochrome P450"/>
    <property type="match status" value="1"/>
</dbReference>
<evidence type="ECO:0000256" key="3">
    <source>
        <dbReference type="ARBA" id="ARBA00022723"/>
    </source>
</evidence>
<dbReference type="GO" id="GO:0016705">
    <property type="term" value="F:oxidoreductase activity, acting on paired donors, with incorporation or reduction of molecular oxygen"/>
    <property type="evidence" value="ECO:0007669"/>
    <property type="project" value="InterPro"/>
</dbReference>
<dbReference type="InterPro" id="IPR036396">
    <property type="entry name" value="Cyt_P450_sf"/>
</dbReference>
<comment type="similarity">
    <text evidence="1">Belongs to the cytochrome P450 family.</text>
</comment>
<accession>A0A7J8YIL7</accession>
<dbReference type="PANTHER" id="PTHR47955:SF8">
    <property type="entry name" value="CYTOCHROME P450 71D11-LIKE"/>
    <property type="match status" value="1"/>
</dbReference>
<keyword evidence="7" id="KW-1185">Reference proteome</keyword>
<keyword evidence="4" id="KW-0560">Oxidoreductase</keyword>
<evidence type="ECO:0000256" key="4">
    <source>
        <dbReference type="ARBA" id="ARBA00023002"/>
    </source>
</evidence>
<protein>
    <recommendedName>
        <fullName evidence="8">Cytochrome P450</fullName>
    </recommendedName>
</protein>
<dbReference type="EMBL" id="JABFAA010000013">
    <property type="protein sequence ID" value="MBA0699448.1"/>
    <property type="molecule type" value="Genomic_DNA"/>
</dbReference>
<dbReference type="GO" id="GO:0005506">
    <property type="term" value="F:iron ion binding"/>
    <property type="evidence" value="ECO:0007669"/>
    <property type="project" value="InterPro"/>
</dbReference>
<dbReference type="PANTHER" id="PTHR47955">
    <property type="entry name" value="CYTOCHROME P450 FAMILY 71 PROTEIN"/>
    <property type="match status" value="1"/>
</dbReference>
<dbReference type="Proteomes" id="UP000593577">
    <property type="component" value="Unassembled WGS sequence"/>
</dbReference>
<keyword evidence="3" id="KW-0479">Metal-binding</keyword>
<reference evidence="6 7" key="1">
    <citation type="journal article" date="2019" name="Genome Biol. Evol.">
        <title>Insights into the evolution of the New World diploid cottons (Gossypium, subgenus Houzingenia) based on genome sequencing.</title>
        <authorList>
            <person name="Grover C.E."/>
            <person name="Arick M.A. 2nd"/>
            <person name="Thrash A."/>
            <person name="Conover J.L."/>
            <person name="Sanders W.S."/>
            <person name="Peterson D.G."/>
            <person name="Frelichowski J.E."/>
            <person name="Scheffler J.A."/>
            <person name="Scheffler B.E."/>
            <person name="Wendel J.F."/>
        </authorList>
    </citation>
    <scope>NUCLEOTIDE SEQUENCE [LARGE SCALE GENOMIC DNA]</scope>
    <source>
        <strain evidence="6">185</strain>
        <tissue evidence="6">Leaf</tissue>
    </source>
</reference>
<keyword evidence="2" id="KW-0349">Heme</keyword>
<evidence type="ECO:0000256" key="5">
    <source>
        <dbReference type="ARBA" id="ARBA00023004"/>
    </source>
</evidence>
<dbReference type="GO" id="GO:0004497">
    <property type="term" value="F:monooxygenase activity"/>
    <property type="evidence" value="ECO:0007669"/>
    <property type="project" value="InterPro"/>
</dbReference>